<protein>
    <recommendedName>
        <fullName evidence="5">EB domain-containing protein</fullName>
    </recommendedName>
</protein>
<keyword evidence="4" id="KW-1185">Reference proteome</keyword>
<feature type="chain" id="PRO_5047124010" description="EB domain-containing protein" evidence="2">
    <location>
        <begin position="21"/>
        <end position="141"/>
    </location>
</feature>
<name>A0ABM5IUB8_DIAVI</name>
<evidence type="ECO:0008006" key="5">
    <source>
        <dbReference type="Google" id="ProtNLM"/>
    </source>
</evidence>
<dbReference type="RefSeq" id="XP_028142253.2">
    <property type="nucleotide sequence ID" value="XM_028286452.2"/>
</dbReference>
<keyword evidence="2" id="KW-0732">Signal</keyword>
<evidence type="ECO:0000256" key="1">
    <source>
        <dbReference type="SAM" id="Phobius"/>
    </source>
</evidence>
<dbReference type="EnsemblMetazoa" id="XM_028286452.2">
    <property type="protein sequence ID" value="XP_028142253.2"/>
    <property type="gene ID" value="LOC114336127"/>
</dbReference>
<reference evidence="3" key="1">
    <citation type="submission" date="2025-05" db="UniProtKB">
        <authorList>
            <consortium name="EnsemblMetazoa"/>
        </authorList>
    </citation>
    <scope>IDENTIFICATION</scope>
</reference>
<keyword evidence="1" id="KW-0812">Transmembrane</keyword>
<evidence type="ECO:0000313" key="3">
    <source>
        <dbReference type="EnsemblMetazoa" id="XP_028142253.2"/>
    </source>
</evidence>
<dbReference type="Proteomes" id="UP001652700">
    <property type="component" value="Unplaced"/>
</dbReference>
<feature type="signal peptide" evidence="2">
    <location>
        <begin position="1"/>
        <end position="20"/>
    </location>
</feature>
<organism evidence="3 4">
    <name type="scientific">Diabrotica virgifera virgifera</name>
    <name type="common">western corn rootworm</name>
    <dbReference type="NCBI Taxonomy" id="50390"/>
    <lineage>
        <taxon>Eukaryota</taxon>
        <taxon>Metazoa</taxon>
        <taxon>Ecdysozoa</taxon>
        <taxon>Arthropoda</taxon>
        <taxon>Hexapoda</taxon>
        <taxon>Insecta</taxon>
        <taxon>Pterygota</taxon>
        <taxon>Neoptera</taxon>
        <taxon>Endopterygota</taxon>
        <taxon>Coleoptera</taxon>
        <taxon>Polyphaga</taxon>
        <taxon>Cucujiformia</taxon>
        <taxon>Chrysomeloidea</taxon>
        <taxon>Chrysomelidae</taxon>
        <taxon>Galerucinae</taxon>
        <taxon>Diabroticina</taxon>
        <taxon>Diabroticites</taxon>
        <taxon>Diabrotica</taxon>
    </lineage>
</organism>
<proteinExistence type="predicted"/>
<evidence type="ECO:0000313" key="4">
    <source>
        <dbReference type="Proteomes" id="UP001652700"/>
    </source>
</evidence>
<accession>A0ABM5IUB8</accession>
<evidence type="ECO:0000256" key="2">
    <source>
        <dbReference type="SAM" id="SignalP"/>
    </source>
</evidence>
<keyword evidence="1" id="KW-1133">Transmembrane helix</keyword>
<keyword evidence="1" id="KW-0472">Membrane</keyword>
<feature type="transmembrane region" description="Helical" evidence="1">
    <location>
        <begin position="84"/>
        <end position="106"/>
    </location>
</feature>
<sequence>MKISKAVPFFVFLFTTAVYGEQKCNYSDLTEDDGCGPNEWCVKTNKCECIPQYKRKDNTCILETSDDPKSSNYSNLVDNQGSGAIVAGILIPLFLIVFVMCGVYLTRKYHLVSWLRSRLHRRNETYDEFMIGQDDDDEPLS</sequence>
<dbReference type="GeneID" id="114336127"/>